<evidence type="ECO:0000313" key="1">
    <source>
        <dbReference type="EMBL" id="MBM3222781.1"/>
    </source>
</evidence>
<name>A0A938B176_UNCTE</name>
<gene>
    <name evidence="1" type="ORF">FJZ47_03115</name>
</gene>
<dbReference type="EMBL" id="VGLS01000054">
    <property type="protein sequence ID" value="MBM3222781.1"/>
    <property type="molecule type" value="Genomic_DNA"/>
</dbReference>
<comment type="caution">
    <text evidence="1">The sequence shown here is derived from an EMBL/GenBank/DDBJ whole genome shotgun (WGS) entry which is preliminary data.</text>
</comment>
<sequence>MRLRYNRTPDEPTDWQTRQVLAACPPDFAGPAEQCLALLQHITQEFTETASQRELDVLRQNLASLASAHRTLHLRSQRFGTPAQQAAMATMLRTQVASVHTTLQSLQAFSGNLTLLAARVDTDTRATQELHFLNQGLQAVLQEFHDAPQ</sequence>
<dbReference type="AlphaFoldDB" id="A0A938B176"/>
<proteinExistence type="predicted"/>
<evidence type="ECO:0000313" key="2">
    <source>
        <dbReference type="Proteomes" id="UP000712673"/>
    </source>
</evidence>
<protein>
    <submittedName>
        <fullName evidence="1">Uncharacterized protein</fullName>
    </submittedName>
</protein>
<reference evidence="1" key="1">
    <citation type="submission" date="2019-03" db="EMBL/GenBank/DDBJ databases">
        <title>Lake Tanganyika Metagenome-Assembled Genomes (MAGs).</title>
        <authorList>
            <person name="Tran P."/>
        </authorList>
    </citation>
    <scope>NUCLEOTIDE SEQUENCE</scope>
    <source>
        <strain evidence="1">K_DeepCast_65m_m2_066</strain>
    </source>
</reference>
<accession>A0A938B176</accession>
<organism evidence="1 2">
    <name type="scientific">Tectimicrobiota bacterium</name>
    <dbReference type="NCBI Taxonomy" id="2528274"/>
    <lineage>
        <taxon>Bacteria</taxon>
        <taxon>Pseudomonadati</taxon>
        <taxon>Nitrospinota/Tectimicrobiota group</taxon>
        <taxon>Candidatus Tectimicrobiota</taxon>
    </lineage>
</organism>
<dbReference type="Proteomes" id="UP000712673">
    <property type="component" value="Unassembled WGS sequence"/>
</dbReference>